<evidence type="ECO:0000313" key="2">
    <source>
        <dbReference type="Proteomes" id="UP000285288"/>
    </source>
</evidence>
<organism evidence="1 2">
    <name type="scientific">Holdemanella biformis</name>
    <dbReference type="NCBI Taxonomy" id="1735"/>
    <lineage>
        <taxon>Bacteria</taxon>
        <taxon>Bacillati</taxon>
        <taxon>Bacillota</taxon>
        <taxon>Erysipelotrichia</taxon>
        <taxon>Erysipelotrichales</taxon>
        <taxon>Erysipelotrichaceae</taxon>
        <taxon>Holdemanella</taxon>
    </lineage>
</organism>
<name>A0A413UBT7_9FIRM</name>
<evidence type="ECO:0000313" key="1">
    <source>
        <dbReference type="EMBL" id="RHB03678.1"/>
    </source>
</evidence>
<protein>
    <submittedName>
        <fullName evidence="1">Uncharacterized protein</fullName>
    </submittedName>
</protein>
<dbReference type="EMBL" id="QSGD01000033">
    <property type="protein sequence ID" value="RHB03678.1"/>
    <property type="molecule type" value="Genomic_DNA"/>
</dbReference>
<proteinExistence type="predicted"/>
<dbReference type="AlphaFoldDB" id="A0A413UBT7"/>
<sequence>MKSIILYNQGGYSPQLLAFNGETNFAILYYACTIKPYVLASKLDDDVRSDEFEEVACFEKYDDCLRKYQSLVLQHLEKTIPVAELFKHLKRTDLDNVVGLAGEKIMDDEDDERRWEEIWSALIRYRHPIIKECIEKIQVLYDVKISGWDK</sequence>
<accession>A0A413UBT7</accession>
<dbReference type="RefSeq" id="WP_118011665.1">
    <property type="nucleotide sequence ID" value="NZ_QSGD01000033.1"/>
</dbReference>
<reference evidence="1 2" key="1">
    <citation type="submission" date="2018-08" db="EMBL/GenBank/DDBJ databases">
        <title>A genome reference for cultivated species of the human gut microbiota.</title>
        <authorList>
            <person name="Zou Y."/>
            <person name="Xue W."/>
            <person name="Luo G."/>
        </authorList>
    </citation>
    <scope>NUCLEOTIDE SEQUENCE [LARGE SCALE GENOMIC DNA]</scope>
    <source>
        <strain evidence="1 2">AM42-13AC</strain>
    </source>
</reference>
<gene>
    <name evidence="1" type="ORF">DW907_08260</name>
</gene>
<comment type="caution">
    <text evidence="1">The sequence shown here is derived from an EMBL/GenBank/DDBJ whole genome shotgun (WGS) entry which is preliminary data.</text>
</comment>
<dbReference type="Proteomes" id="UP000285288">
    <property type="component" value="Unassembled WGS sequence"/>
</dbReference>